<dbReference type="InterPro" id="IPR036388">
    <property type="entry name" value="WH-like_DNA-bd_sf"/>
</dbReference>
<dbReference type="Gene3D" id="1.10.10.10">
    <property type="entry name" value="Winged helix-like DNA-binding domain superfamily/Winged helix DNA-binding domain"/>
    <property type="match status" value="1"/>
</dbReference>
<dbReference type="PATRIC" id="fig|93466.3.peg.582"/>
<evidence type="ECO:0000256" key="6">
    <source>
        <dbReference type="HAMAP-Rule" id="MF_01131"/>
    </source>
</evidence>
<comment type="subcellular location">
    <subcellularLocation>
        <location evidence="6">Cytoplasm</location>
    </subcellularLocation>
</comment>
<keyword evidence="2 6" id="KW-0678">Repressor</keyword>
<dbReference type="InterPro" id="IPR036390">
    <property type="entry name" value="WH_DNA-bd_sf"/>
</dbReference>
<reference evidence="8 11" key="1">
    <citation type="submission" date="2014-08" db="EMBL/GenBank/DDBJ databases">
        <title>Fervidobacterium pennivorans DYC genome.</title>
        <authorList>
            <person name="Wushke S."/>
        </authorList>
    </citation>
    <scope>NUCLEOTIDE SEQUENCE [LARGE SCALE GENOMIC DNA]</scope>
    <source>
        <strain evidence="8 11">DYC</strain>
    </source>
</reference>
<keyword evidence="1 6" id="KW-0963">Cytoplasm</keyword>
<dbReference type="GO" id="GO:0003677">
    <property type="term" value="F:DNA binding"/>
    <property type="evidence" value="ECO:0007669"/>
    <property type="project" value="UniProtKB-UniRule"/>
</dbReference>
<evidence type="ECO:0000259" key="7">
    <source>
        <dbReference type="SMART" id="SM00881"/>
    </source>
</evidence>
<organism evidence="8 11">
    <name type="scientific">Fervidobacterium pennivorans</name>
    <dbReference type="NCBI Taxonomy" id="93466"/>
    <lineage>
        <taxon>Bacteria</taxon>
        <taxon>Thermotogati</taxon>
        <taxon>Thermotogota</taxon>
        <taxon>Thermotogae</taxon>
        <taxon>Thermotogales</taxon>
        <taxon>Fervidobacteriaceae</taxon>
        <taxon>Fervidobacterium</taxon>
    </lineage>
</organism>
<keyword evidence="5 6" id="KW-0804">Transcription</keyword>
<gene>
    <name evidence="6" type="primary">rex</name>
    <name evidence="10" type="ORF">ENT72_06745</name>
    <name evidence="9" type="ORF">ENU12_06735</name>
    <name evidence="8" type="ORF">JM64_02655</name>
</gene>
<dbReference type="SUPFAM" id="SSF46785">
    <property type="entry name" value="Winged helix' DNA-binding domain"/>
    <property type="match status" value="1"/>
</dbReference>
<dbReference type="GO" id="GO:0003700">
    <property type="term" value="F:DNA-binding transcription factor activity"/>
    <property type="evidence" value="ECO:0007669"/>
    <property type="project" value="UniProtKB-UniRule"/>
</dbReference>
<dbReference type="Pfam" id="PF02629">
    <property type="entry name" value="CoA_binding"/>
    <property type="match status" value="1"/>
</dbReference>
<dbReference type="SUPFAM" id="SSF51735">
    <property type="entry name" value="NAD(P)-binding Rossmann-fold domains"/>
    <property type="match status" value="1"/>
</dbReference>
<dbReference type="NCBIfam" id="NF003996">
    <property type="entry name" value="PRK05472.2-5"/>
    <property type="match status" value="1"/>
</dbReference>
<dbReference type="EMBL" id="DSZT01000213">
    <property type="protein sequence ID" value="HGU42594.1"/>
    <property type="molecule type" value="Genomic_DNA"/>
</dbReference>
<dbReference type="GO" id="GO:0005737">
    <property type="term" value="C:cytoplasm"/>
    <property type="evidence" value="ECO:0007669"/>
    <property type="project" value="UniProtKB-SubCell"/>
</dbReference>
<evidence type="ECO:0000256" key="1">
    <source>
        <dbReference type="ARBA" id="ARBA00022490"/>
    </source>
</evidence>
<evidence type="ECO:0000313" key="10">
    <source>
        <dbReference type="EMBL" id="HGU42594.1"/>
    </source>
</evidence>
<dbReference type="Gene3D" id="3.40.50.720">
    <property type="entry name" value="NAD(P)-binding Rossmann-like Domain"/>
    <property type="match status" value="1"/>
</dbReference>
<proteinExistence type="inferred from homology"/>
<evidence type="ECO:0000256" key="5">
    <source>
        <dbReference type="ARBA" id="ARBA00023163"/>
    </source>
</evidence>
<protein>
    <recommendedName>
        <fullName evidence="6">Redox-sensing transcriptional repressor Rex</fullName>
    </recommendedName>
</protein>
<dbReference type="HAMAP" id="MF_01131">
    <property type="entry name" value="Rex"/>
    <property type="match status" value="1"/>
</dbReference>
<dbReference type="SMART" id="SM00881">
    <property type="entry name" value="CoA_binding"/>
    <property type="match status" value="1"/>
</dbReference>
<dbReference type="PANTHER" id="PTHR35786:SF1">
    <property type="entry name" value="REDOX-SENSING TRANSCRIPTIONAL REPRESSOR REX 1"/>
    <property type="match status" value="1"/>
</dbReference>
<comment type="subunit">
    <text evidence="6">Homodimer.</text>
</comment>
<reference evidence="9" key="2">
    <citation type="journal article" date="2020" name="mSystems">
        <title>Genome- and Community-Level Interaction Insights into Carbon Utilization and Element Cycling Functions of Hydrothermarchaeota in Hydrothermal Sediment.</title>
        <authorList>
            <person name="Zhou Z."/>
            <person name="Liu Y."/>
            <person name="Xu W."/>
            <person name="Pan J."/>
            <person name="Luo Z.H."/>
            <person name="Li M."/>
        </authorList>
    </citation>
    <scope>NUCLEOTIDE SEQUENCE [LARGE SCALE GENOMIC DNA]</scope>
    <source>
        <strain evidence="10">SpSt-604</strain>
        <strain evidence="9">SpSt-640</strain>
    </source>
</reference>
<evidence type="ECO:0000256" key="2">
    <source>
        <dbReference type="ARBA" id="ARBA00022491"/>
    </source>
</evidence>
<dbReference type="Pfam" id="PF06971">
    <property type="entry name" value="Put_DNA-bind_N"/>
    <property type="match status" value="1"/>
</dbReference>
<dbReference type="OrthoDB" id="9784760at2"/>
<evidence type="ECO:0000313" key="11">
    <source>
        <dbReference type="Proteomes" id="UP000077096"/>
    </source>
</evidence>
<evidence type="ECO:0000313" key="9">
    <source>
        <dbReference type="EMBL" id="HGQ77581.1"/>
    </source>
</evidence>
<keyword evidence="4 6" id="KW-0238">DNA-binding</keyword>
<name>A0A172T2E0_FERPE</name>
<dbReference type="NCBIfam" id="NF003994">
    <property type="entry name" value="PRK05472.2-3"/>
    <property type="match status" value="1"/>
</dbReference>
<dbReference type="Proteomes" id="UP000077096">
    <property type="component" value="Chromosome"/>
</dbReference>
<comment type="function">
    <text evidence="6">Modulates transcription in response to changes in cellular NADH/NAD(+) redox state.</text>
</comment>
<keyword evidence="6" id="KW-0520">NAD</keyword>
<sequence length="231" mass="25941">MNLEERKGILRFPKATFERLKLYHALLSQLLVEGKQYVLSEEIAELLRITPEQVRKDFSFLETKGKPKVGYVIKELLNELDELFGTGVDENIIIIGAGHLGSALANYKGFKNIGIRVAAIFDNDPNKIGTMVGELMVLPLKDLSRVIRRFRVKIAAICVPENAAQQVADLLVSHGIKALWNFSTRILDVPEDIIVQNEDITRGLLGLKHMLAEKERLKAENVNKTQNLASK</sequence>
<dbReference type="GO" id="GO:0051775">
    <property type="term" value="P:response to redox state"/>
    <property type="evidence" value="ECO:0007669"/>
    <property type="project" value="InterPro"/>
</dbReference>
<feature type="domain" description="CoA-binding" evidence="7">
    <location>
        <begin position="85"/>
        <end position="186"/>
    </location>
</feature>
<dbReference type="InterPro" id="IPR003781">
    <property type="entry name" value="CoA-bd"/>
</dbReference>
<dbReference type="InterPro" id="IPR009718">
    <property type="entry name" value="Rex_DNA-bd_C_dom"/>
</dbReference>
<dbReference type="InterPro" id="IPR036291">
    <property type="entry name" value="NAD(P)-bd_dom_sf"/>
</dbReference>
<feature type="DNA-binding region" description="H-T-H motif" evidence="6">
    <location>
        <begin position="22"/>
        <end position="61"/>
    </location>
</feature>
<evidence type="ECO:0000256" key="3">
    <source>
        <dbReference type="ARBA" id="ARBA00023015"/>
    </source>
</evidence>
<dbReference type="AlphaFoldDB" id="A0A172T2E0"/>
<dbReference type="GO" id="GO:0045892">
    <property type="term" value="P:negative regulation of DNA-templated transcription"/>
    <property type="evidence" value="ECO:0007669"/>
    <property type="project" value="InterPro"/>
</dbReference>
<dbReference type="InterPro" id="IPR022876">
    <property type="entry name" value="Tscrpt_rep_Rex"/>
</dbReference>
<accession>A0A172T2E0</accession>
<dbReference type="PANTHER" id="PTHR35786">
    <property type="entry name" value="REDOX-SENSING TRANSCRIPTIONAL REPRESSOR REX"/>
    <property type="match status" value="1"/>
</dbReference>
<feature type="binding site" evidence="6">
    <location>
        <begin position="96"/>
        <end position="101"/>
    </location>
    <ligand>
        <name>NAD(+)</name>
        <dbReference type="ChEBI" id="CHEBI:57540"/>
    </ligand>
</feature>
<keyword evidence="3 6" id="KW-0805">Transcription regulation</keyword>
<comment type="similarity">
    <text evidence="6">Belongs to the transcriptional regulatory Rex family.</text>
</comment>
<dbReference type="KEGG" id="fng:JM64_02655"/>
<dbReference type="NCBIfam" id="NF003995">
    <property type="entry name" value="PRK05472.2-4"/>
    <property type="match status" value="1"/>
</dbReference>
<evidence type="ECO:0000256" key="4">
    <source>
        <dbReference type="ARBA" id="ARBA00023125"/>
    </source>
</evidence>
<dbReference type="EMBL" id="DTBH01000145">
    <property type="protein sequence ID" value="HGQ77581.1"/>
    <property type="molecule type" value="Genomic_DNA"/>
</dbReference>
<evidence type="ECO:0000313" key="8">
    <source>
        <dbReference type="EMBL" id="ANE41023.1"/>
    </source>
</evidence>
<dbReference type="EMBL" id="CP011393">
    <property type="protein sequence ID" value="ANE41023.1"/>
    <property type="molecule type" value="Genomic_DNA"/>
</dbReference>